<feature type="domain" description="Insertion element IS150 protein InsJ-like helix-turn-helix" evidence="1">
    <location>
        <begin position="16"/>
        <end position="68"/>
    </location>
</feature>
<reference evidence="2 3" key="1">
    <citation type="submission" date="2016-11" db="EMBL/GenBank/DDBJ databases">
        <title>Paenibacillus species isolates.</title>
        <authorList>
            <person name="Beno S.M."/>
        </authorList>
    </citation>
    <scope>NUCLEOTIDE SEQUENCE [LARGE SCALE GENOMIC DNA]</scope>
    <source>
        <strain evidence="2 3">FSL H7-0443</strain>
    </source>
</reference>
<dbReference type="InterPro" id="IPR009057">
    <property type="entry name" value="Homeodomain-like_sf"/>
</dbReference>
<evidence type="ECO:0000313" key="2">
    <source>
        <dbReference type="EMBL" id="OME63433.1"/>
    </source>
</evidence>
<evidence type="ECO:0000259" key="1">
    <source>
        <dbReference type="Pfam" id="PF13518"/>
    </source>
</evidence>
<accession>A0A1R0Z7F3</accession>
<sequence length="132" mass="15986">MAIKGQKFKTYSDEIKKEAIRLHVEERWTYRKITEHFEIQDQGRVKKWMKKYRELGEFGLLDQRGRRKEYIDQDRYVQKLRRENEMLKKCLEIWMQEVKRTNIESLRTLQKSMPLATCVNSLGSPEVDTTLS</sequence>
<dbReference type="Proteomes" id="UP000187425">
    <property type="component" value="Unassembled WGS sequence"/>
</dbReference>
<dbReference type="Pfam" id="PF13518">
    <property type="entry name" value="HTH_28"/>
    <property type="match status" value="1"/>
</dbReference>
<dbReference type="InterPro" id="IPR055247">
    <property type="entry name" value="InsJ-like_HTH"/>
</dbReference>
<evidence type="ECO:0000313" key="3">
    <source>
        <dbReference type="Proteomes" id="UP000187425"/>
    </source>
</evidence>
<name>A0A1R0Z7F3_9BACL</name>
<dbReference type="SUPFAM" id="SSF46689">
    <property type="entry name" value="Homeodomain-like"/>
    <property type="match status" value="1"/>
</dbReference>
<comment type="caution">
    <text evidence="2">The sequence shown here is derived from an EMBL/GenBank/DDBJ whole genome shotgun (WGS) entry which is preliminary data.</text>
</comment>
<gene>
    <name evidence="2" type="ORF">BSK65_29970</name>
</gene>
<protein>
    <submittedName>
        <fullName evidence="2">Transposase</fullName>
    </submittedName>
</protein>
<dbReference type="EMBL" id="MPTW01000060">
    <property type="protein sequence ID" value="OME63433.1"/>
    <property type="molecule type" value="Genomic_DNA"/>
</dbReference>
<dbReference type="RefSeq" id="WP_076287117.1">
    <property type="nucleotide sequence ID" value="NZ_MPTW01000060.1"/>
</dbReference>
<organism evidence="2 3">
    <name type="scientific">Paenibacillus odorifer</name>
    <dbReference type="NCBI Taxonomy" id="189426"/>
    <lineage>
        <taxon>Bacteria</taxon>
        <taxon>Bacillati</taxon>
        <taxon>Bacillota</taxon>
        <taxon>Bacilli</taxon>
        <taxon>Bacillales</taxon>
        <taxon>Paenibacillaceae</taxon>
        <taxon>Paenibacillus</taxon>
    </lineage>
</organism>
<proteinExistence type="predicted"/>
<dbReference type="AlphaFoldDB" id="A0A1R0Z7F3"/>